<evidence type="ECO:0000256" key="14">
    <source>
        <dbReference type="ARBA" id="ARBA00025830"/>
    </source>
</evidence>
<evidence type="ECO:0000313" key="18">
    <source>
        <dbReference type="EMBL" id="GLI95153.1"/>
    </source>
</evidence>
<dbReference type="InterPro" id="IPR050059">
    <property type="entry name" value="ATP_synthase_B_chain"/>
</dbReference>
<comment type="similarity">
    <text evidence="2 15 16">Belongs to the ATPase B chain family.</text>
</comment>
<dbReference type="Proteomes" id="UP001144323">
    <property type="component" value="Unassembled WGS sequence"/>
</dbReference>
<dbReference type="Pfam" id="PF00430">
    <property type="entry name" value="ATP-synt_B"/>
    <property type="match status" value="1"/>
</dbReference>
<dbReference type="PANTHER" id="PTHR33445:SF2">
    <property type="entry name" value="ATP SYNTHASE SUBUNIT B', CHLOROPLASTIC"/>
    <property type="match status" value="1"/>
</dbReference>
<evidence type="ECO:0000256" key="12">
    <source>
        <dbReference type="ARBA" id="ARBA00025198"/>
    </source>
</evidence>
<keyword evidence="9 15" id="KW-0406">Ion transport</keyword>
<evidence type="ECO:0000256" key="1">
    <source>
        <dbReference type="ARBA" id="ARBA00004377"/>
    </source>
</evidence>
<evidence type="ECO:0000256" key="4">
    <source>
        <dbReference type="ARBA" id="ARBA00022475"/>
    </source>
</evidence>
<evidence type="ECO:0000256" key="9">
    <source>
        <dbReference type="ARBA" id="ARBA00023065"/>
    </source>
</evidence>
<evidence type="ECO:0000256" key="5">
    <source>
        <dbReference type="ARBA" id="ARBA00022547"/>
    </source>
</evidence>
<organism evidence="18 19">
    <name type="scientific">Methylocystis echinoides</name>
    <dbReference type="NCBI Taxonomy" id="29468"/>
    <lineage>
        <taxon>Bacteria</taxon>
        <taxon>Pseudomonadati</taxon>
        <taxon>Pseudomonadota</taxon>
        <taxon>Alphaproteobacteria</taxon>
        <taxon>Hyphomicrobiales</taxon>
        <taxon>Methylocystaceae</taxon>
        <taxon>Methylocystis</taxon>
    </lineage>
</organism>
<keyword evidence="5 15" id="KW-0138">CF(0)</keyword>
<evidence type="ECO:0000256" key="8">
    <source>
        <dbReference type="ARBA" id="ARBA00022989"/>
    </source>
</evidence>
<dbReference type="AlphaFoldDB" id="A0A9W6LTZ5"/>
<evidence type="ECO:0000256" key="6">
    <source>
        <dbReference type="ARBA" id="ARBA00022692"/>
    </source>
</evidence>
<keyword evidence="10 15" id="KW-0472">Membrane</keyword>
<reference evidence="18" key="1">
    <citation type="journal article" date="2023" name="Int. J. Syst. Evol. Microbiol.">
        <title>Methylocystis iwaonis sp. nov., a type II methane-oxidizing bacterium from surface soil of a rice paddy field in Japan, and emended description of the genus Methylocystis (ex Whittenbury et al. 1970) Bowman et al. 1993.</title>
        <authorList>
            <person name="Kaise H."/>
            <person name="Sawadogo J.B."/>
            <person name="Alam M.S."/>
            <person name="Ueno C."/>
            <person name="Dianou D."/>
            <person name="Shinjo R."/>
            <person name="Asakawa S."/>
        </authorList>
    </citation>
    <scope>NUCLEOTIDE SEQUENCE</scope>
    <source>
        <strain evidence="18">LMG27198</strain>
    </source>
</reference>
<dbReference type="CDD" id="cd06503">
    <property type="entry name" value="ATP-synt_Fo_b"/>
    <property type="match status" value="1"/>
</dbReference>
<keyword evidence="19" id="KW-1185">Reference proteome</keyword>
<keyword evidence="4 15" id="KW-1003">Cell membrane</keyword>
<evidence type="ECO:0000256" key="15">
    <source>
        <dbReference type="HAMAP-Rule" id="MF_01398"/>
    </source>
</evidence>
<comment type="function">
    <text evidence="13">Component of the F(0) channel, it forms part of the peripheral stalk, linking F(1) to F(0). The b'-subunit is a diverged and duplicated form of b found in plants and photosynthetic bacteria.</text>
</comment>
<evidence type="ECO:0000256" key="7">
    <source>
        <dbReference type="ARBA" id="ARBA00022781"/>
    </source>
</evidence>
<dbReference type="GO" id="GO:0005886">
    <property type="term" value="C:plasma membrane"/>
    <property type="evidence" value="ECO:0007669"/>
    <property type="project" value="UniProtKB-SubCell"/>
</dbReference>
<keyword evidence="11 15" id="KW-0066">ATP synthesis</keyword>
<name>A0A9W6LTZ5_9HYPH</name>
<keyword evidence="6 15" id="KW-0812">Transmembrane</keyword>
<accession>A0A9W6LTZ5</accession>
<feature type="coiled-coil region" evidence="17">
    <location>
        <begin position="31"/>
        <end position="75"/>
    </location>
</feature>
<evidence type="ECO:0000313" key="19">
    <source>
        <dbReference type="Proteomes" id="UP001144323"/>
    </source>
</evidence>
<evidence type="ECO:0000256" key="10">
    <source>
        <dbReference type="ARBA" id="ARBA00023136"/>
    </source>
</evidence>
<evidence type="ECO:0000256" key="3">
    <source>
        <dbReference type="ARBA" id="ARBA00022448"/>
    </source>
</evidence>
<dbReference type="GO" id="GO:0046961">
    <property type="term" value="F:proton-transporting ATPase activity, rotational mechanism"/>
    <property type="evidence" value="ECO:0007669"/>
    <property type="project" value="TreeGrafter"/>
</dbReference>
<comment type="subcellular location">
    <subcellularLocation>
        <location evidence="1">Cell inner membrane</location>
        <topology evidence="1">Single-pass membrane protein</topology>
    </subcellularLocation>
    <subcellularLocation>
        <location evidence="15">Cell membrane</location>
        <topology evidence="15">Single-pass membrane protein</topology>
    </subcellularLocation>
</comment>
<keyword evidence="17" id="KW-0175">Coiled coil</keyword>
<protein>
    <recommendedName>
        <fullName evidence="15">ATP synthase subunit b</fullName>
    </recommendedName>
    <alternativeName>
        <fullName evidence="15">ATP synthase F(0) sector subunit b</fullName>
    </alternativeName>
    <alternativeName>
        <fullName evidence="15">ATPase subunit I</fullName>
    </alternativeName>
    <alternativeName>
        <fullName evidence="15">F-type ATPase subunit b</fullName>
        <shortName evidence="15">F-ATPase subunit b</shortName>
    </alternativeName>
</protein>
<dbReference type="HAMAP" id="MF_01398">
    <property type="entry name" value="ATP_synth_b_bprime"/>
    <property type="match status" value="1"/>
</dbReference>
<keyword evidence="7 15" id="KW-0375">Hydrogen ion transport</keyword>
<evidence type="ECO:0000256" key="2">
    <source>
        <dbReference type="ARBA" id="ARBA00005513"/>
    </source>
</evidence>
<gene>
    <name evidence="18" type="primary">atpF_2</name>
    <name evidence="15" type="synonym">atpF</name>
    <name evidence="18" type="ORF">LMG27198_41450</name>
</gene>
<keyword evidence="8 15" id="KW-1133">Transmembrane helix</keyword>
<comment type="caution">
    <text evidence="18">The sequence shown here is derived from an EMBL/GenBank/DDBJ whole genome shotgun (WGS) entry which is preliminary data.</text>
</comment>
<evidence type="ECO:0000256" key="16">
    <source>
        <dbReference type="RuleBase" id="RU003848"/>
    </source>
</evidence>
<comment type="subunit">
    <text evidence="14 15">F-type ATPases have 2 components, F(1) - the catalytic core - and F(0) - the membrane proton channel. F(1) has five subunits: alpha(3), beta(3), gamma(1), delta(1), epsilon(1). F(0) has three main subunits: a(1), b(2) and c(10-14). The alpha and beta chains form an alternating ring which encloses part of the gamma chain. F(1) is attached to F(0) by a central stalk formed by the gamma and epsilon chains, while a peripheral stalk is formed by the delta and b chains.</text>
</comment>
<evidence type="ECO:0000256" key="17">
    <source>
        <dbReference type="SAM" id="Coils"/>
    </source>
</evidence>
<sequence length="247" mass="27298">MTFDWWTLGLQTVNFAVLVWLLHRLLYQPVLRMIDSRRAEMEKQYAEANAATVKAQQELAEVEAARAKIAGEREATLTMAAAQAEEAAKARRAQAESEAAVLLEGARKSIAEERQQVVAEARSVAVDLGAEVARRLLEAAPLKARSEAWLDQIDHYLAALPRSERIALAKQLENSEALVVVTASPLRPEEAETWRAQLRRLLGDGVSVTFNADPLLLAGAELHFPAAVLRFSWQNALQLARLELEAS</sequence>
<dbReference type="EMBL" id="BSEC01000002">
    <property type="protein sequence ID" value="GLI95153.1"/>
    <property type="molecule type" value="Genomic_DNA"/>
</dbReference>
<dbReference type="RefSeq" id="WP_281805827.1">
    <property type="nucleotide sequence ID" value="NZ_BSEC01000002.1"/>
</dbReference>
<keyword evidence="3 15" id="KW-0813">Transport</keyword>
<dbReference type="InterPro" id="IPR002146">
    <property type="entry name" value="ATP_synth_b/b'su_bac/chlpt"/>
</dbReference>
<evidence type="ECO:0000256" key="13">
    <source>
        <dbReference type="ARBA" id="ARBA00025614"/>
    </source>
</evidence>
<evidence type="ECO:0000256" key="11">
    <source>
        <dbReference type="ARBA" id="ARBA00023310"/>
    </source>
</evidence>
<dbReference type="PANTHER" id="PTHR33445">
    <property type="entry name" value="ATP SYNTHASE SUBUNIT B', CHLOROPLASTIC"/>
    <property type="match status" value="1"/>
</dbReference>
<proteinExistence type="inferred from homology"/>
<dbReference type="GO" id="GO:0046933">
    <property type="term" value="F:proton-transporting ATP synthase activity, rotational mechanism"/>
    <property type="evidence" value="ECO:0007669"/>
    <property type="project" value="UniProtKB-UniRule"/>
</dbReference>
<comment type="function">
    <text evidence="12 15">F(1)F(0) ATP synthase produces ATP from ADP in the presence of a proton or sodium gradient. F-type ATPases consist of two structural domains, F(1) containing the extramembraneous catalytic core and F(0) containing the membrane proton channel, linked together by a central stalk and a peripheral stalk. During catalysis, ATP synthesis in the catalytic domain of F(1) is coupled via a rotary mechanism of the central stalk subunits to proton translocation.</text>
</comment>
<dbReference type="GO" id="GO:0045259">
    <property type="term" value="C:proton-transporting ATP synthase complex"/>
    <property type="evidence" value="ECO:0007669"/>
    <property type="project" value="UniProtKB-KW"/>
</dbReference>
<feature type="transmembrane region" description="Helical" evidence="15">
    <location>
        <begin position="6"/>
        <end position="27"/>
    </location>
</feature>